<evidence type="ECO:0000313" key="5">
    <source>
        <dbReference type="Proteomes" id="UP001314796"/>
    </source>
</evidence>
<comment type="caution">
    <text evidence="4">The sequence shown here is derived from an EMBL/GenBank/DDBJ whole genome shotgun (WGS) entry which is preliminary data.</text>
</comment>
<feature type="coiled-coil region" evidence="1">
    <location>
        <begin position="504"/>
        <end position="531"/>
    </location>
</feature>
<evidence type="ECO:0000256" key="1">
    <source>
        <dbReference type="SAM" id="Coils"/>
    </source>
</evidence>
<feature type="transmembrane region" description="Helical" evidence="3">
    <location>
        <begin position="200"/>
        <end position="217"/>
    </location>
</feature>
<keyword evidence="3" id="KW-0472">Membrane</keyword>
<sequence>MEDIQIIYNRKLFFYIICSTLVISWISLGFVFTIFLLGAVYLVCFHKNPIGFNWVKKTLVVFHLKEKGIKLYPYETEILWNDIDTYYIKFSYFRYYLCLKLKKDNEMTEEKNLFYEKLHQSNILNITHEGDRIIEYPYILIKSSTDEFKSKIGVFLKEYSTYFTEISQDRLEISKSPIQIFTIGLISLFVINIFVRSSLFFLMTSLISMSIMFYFYMQLKLTSYLTFTKKGFEFPEANLKLDWNVIKLIEVQSATRDTSGSLIIWFNDIKSFIEENPKFFSRLENIIDYDEEKLNKTGRLKVKCSQTTIGEDALREEFQKYIDQYGQVSTQRQDTPKENNQKEGSMSDDPQIDLSSETEKLAIKMQDKQDIKLESQERQDTINIAVQNNEITSKNTTSSLEDSQELALEYKLELQKLIRIQFKSQCTFNQMIILKEEEAYCLAIRVEGLRLDGYCIFSKNQIKTVSYCHDYYNELLQKEYYFKLNTGYYIDLKKWETIFNSYHMKNHFVEIETLEENYKGILKEISEEKIVLNVFNIDNIGILESVSIDFDSIIFSTFETLELIFLEKYNS</sequence>
<proteinExistence type="predicted"/>
<feature type="transmembrane region" description="Helical" evidence="3">
    <location>
        <begin position="178"/>
        <end position="195"/>
    </location>
</feature>
<name>A0ABS2NMG8_9FIRM</name>
<organism evidence="4 5">
    <name type="scientific">Alkaliphilus hydrothermalis</name>
    <dbReference type="NCBI Taxonomy" id="1482730"/>
    <lineage>
        <taxon>Bacteria</taxon>
        <taxon>Bacillati</taxon>
        <taxon>Bacillota</taxon>
        <taxon>Clostridia</taxon>
        <taxon>Peptostreptococcales</taxon>
        <taxon>Natronincolaceae</taxon>
        <taxon>Alkaliphilus</taxon>
    </lineage>
</organism>
<evidence type="ECO:0000313" key="4">
    <source>
        <dbReference type="EMBL" id="MBM7614137.1"/>
    </source>
</evidence>
<keyword evidence="3" id="KW-1133">Transmembrane helix</keyword>
<keyword evidence="5" id="KW-1185">Reference proteome</keyword>
<feature type="region of interest" description="Disordered" evidence="2">
    <location>
        <begin position="326"/>
        <end position="353"/>
    </location>
</feature>
<keyword evidence="1" id="KW-0175">Coiled coil</keyword>
<feature type="transmembrane region" description="Helical" evidence="3">
    <location>
        <begin position="12"/>
        <end position="43"/>
    </location>
</feature>
<gene>
    <name evidence="4" type="ORF">JOC73_000646</name>
</gene>
<accession>A0ABS2NMG8</accession>
<dbReference type="RefSeq" id="WP_204400402.1">
    <property type="nucleotide sequence ID" value="NZ_JAFBEE010000002.1"/>
</dbReference>
<keyword evidence="3" id="KW-0812">Transmembrane</keyword>
<evidence type="ECO:0000256" key="3">
    <source>
        <dbReference type="SAM" id="Phobius"/>
    </source>
</evidence>
<dbReference type="EMBL" id="JAFBEE010000002">
    <property type="protein sequence ID" value="MBM7614137.1"/>
    <property type="molecule type" value="Genomic_DNA"/>
</dbReference>
<dbReference type="Proteomes" id="UP001314796">
    <property type="component" value="Unassembled WGS sequence"/>
</dbReference>
<reference evidence="4 5" key="1">
    <citation type="submission" date="2021-01" db="EMBL/GenBank/DDBJ databases">
        <title>Genomic Encyclopedia of Type Strains, Phase IV (KMG-IV): sequencing the most valuable type-strain genomes for metagenomic binning, comparative biology and taxonomic classification.</title>
        <authorList>
            <person name="Goeker M."/>
        </authorList>
    </citation>
    <scope>NUCLEOTIDE SEQUENCE [LARGE SCALE GENOMIC DNA]</scope>
    <source>
        <strain evidence="4 5">DSM 25890</strain>
    </source>
</reference>
<evidence type="ECO:0000256" key="2">
    <source>
        <dbReference type="SAM" id="MobiDB-lite"/>
    </source>
</evidence>
<protein>
    <submittedName>
        <fullName evidence="4">Uncharacterized protein</fullName>
    </submittedName>
</protein>